<proteinExistence type="predicted"/>
<dbReference type="EMBL" id="CM056743">
    <property type="protein sequence ID" value="KAJ8668970.1"/>
    <property type="molecule type" value="Genomic_DNA"/>
</dbReference>
<comment type="caution">
    <text evidence="1">The sequence shown here is derived from an EMBL/GenBank/DDBJ whole genome shotgun (WGS) entry which is preliminary data.</text>
</comment>
<evidence type="ECO:0000313" key="1">
    <source>
        <dbReference type="EMBL" id="KAJ8668970.1"/>
    </source>
</evidence>
<protein>
    <submittedName>
        <fullName evidence="1">Uncharacterized protein</fullName>
    </submittedName>
</protein>
<keyword evidence="2" id="KW-1185">Reference proteome</keyword>
<accession>A0ACC2NHD0</accession>
<name>A0ACC2NHD0_9HYME</name>
<evidence type="ECO:0000313" key="2">
    <source>
        <dbReference type="Proteomes" id="UP001239111"/>
    </source>
</evidence>
<sequence>MKEAACDWLKTKTSRERSIMKKQANRARIFTIAGLSMIMSCEVGFAMLPFLGFSPHILNNITDPGIDQGRYFPIQESFPFDAIRSPTFEIVYFFLVLAMFGNGVAFTFPENLFGALVFHASGQFEILGTKMQHLFDDIKGYGDEDLRLFRMKLQQIVDGHVRLIGLMKITESTFKMIILSQIVGLTISTCGFGFGTLDTLSNPEVELSFVRLFLTASTTLSLMFQILIYCIASEVFAHHVSPIFIDFDTSTRDYGDPRGDILYFS</sequence>
<dbReference type="Proteomes" id="UP001239111">
    <property type="component" value="Chromosome 3"/>
</dbReference>
<organism evidence="1 2">
    <name type="scientific">Eretmocerus hayati</name>
    <dbReference type="NCBI Taxonomy" id="131215"/>
    <lineage>
        <taxon>Eukaryota</taxon>
        <taxon>Metazoa</taxon>
        <taxon>Ecdysozoa</taxon>
        <taxon>Arthropoda</taxon>
        <taxon>Hexapoda</taxon>
        <taxon>Insecta</taxon>
        <taxon>Pterygota</taxon>
        <taxon>Neoptera</taxon>
        <taxon>Endopterygota</taxon>
        <taxon>Hymenoptera</taxon>
        <taxon>Apocrita</taxon>
        <taxon>Proctotrupomorpha</taxon>
        <taxon>Chalcidoidea</taxon>
        <taxon>Aphelinidae</taxon>
        <taxon>Aphelininae</taxon>
        <taxon>Eretmocerus</taxon>
    </lineage>
</organism>
<reference evidence="1" key="1">
    <citation type="submission" date="2023-04" db="EMBL/GenBank/DDBJ databases">
        <title>A chromosome-level genome assembly of the parasitoid wasp Eretmocerus hayati.</title>
        <authorList>
            <person name="Zhong Y."/>
            <person name="Liu S."/>
            <person name="Liu Y."/>
        </authorList>
    </citation>
    <scope>NUCLEOTIDE SEQUENCE</scope>
    <source>
        <strain evidence="1">ZJU_SS_LIU_2023</strain>
    </source>
</reference>
<gene>
    <name evidence="1" type="ORF">QAD02_000229</name>
</gene>